<reference evidence="3" key="1">
    <citation type="submission" date="2023-06" db="EMBL/GenBank/DDBJ databases">
        <authorList>
            <person name="Kurt Z."/>
        </authorList>
    </citation>
    <scope>NUCLEOTIDE SEQUENCE</scope>
</reference>
<feature type="compositionally biased region" description="Polar residues" evidence="2">
    <location>
        <begin position="650"/>
        <end position="687"/>
    </location>
</feature>
<sequence>MSAIPDQQKYEFGQKLKSSLLTTLIQAFKGIEQQIKSDIAQRKVHVMFESVLNCNPKTDHLFPKNTLPLFEQFISNRFALLNQTTILMLQKYILQGISEIELKDLTFEAQRNLDDYNFALLEQKTLREQLNALNVQMIEERVSYKKIIEQLKEQIYQIKSGITIYQPDGLGQPNINWHELNLLKTNNNLTEKVQSTRVDVEILKQQLKDIGLELDYKQQKQLQQQQQQLKNLNELNLQNDNQSKDSIFKRNENENTNNTSAPQNKLHPSHSQIIRISESRSNLSSVPVEADYQTKKNWLETQKSKTLSKLRTTSIQTVYLPPVKKETDLIFQFEAETEEEKEKRKQKQIFKEQFPIYVPKQIYQGPDLTGFKINNQTDEQTQTEINTENKDIQTVTVQSANKTKLQLHQEQIQYQQQMNKIPAKTYPDFSEFRNNSSYHEIAKEIEIKPEKVLTQGATRQEARNNKSVKPQDKIFTTNINNENPNKQETEPEDALEDLQDYTSKLQNRMKQNQLTEDNESMRKVVLDLKDQIKELKKQLEANQKAENSKPVKNQKPQFNLGVLEREETDPNQISARGEYQYDVDEDFALNSDLDNTSAVLPSQTTKQSVQLSESKNGAQKQINKLGNQSGAKEPNDKNDKVSNQTEKITNIGQNSAEKQNESQKPSKTQNKPRLTNVNQTDKQSSVSDVKRQTDHDQNQNQTQNDFQKLNSKVQNQNIIQSDLNNKDKLQSSENLIKEPKNESNLQNADEQIKFNKNDKQDLSNALHNQLETNQNNIVTSNDNQNIQQRNQANELQNNVDNDLYQPQRQNKQEQSKYNNDNILSPKLSQQKGSKTVPNKDESQPLNQLPRQLSNRNLTEKDKQQIQQTNIILSPKSNNQGQFYQGLSHQPIQFQKNNMKNDIDNSNSILPFQLQNGNKYEKQSVSSYQQGPQKPENNYNYTNSQLSGNNLPQNTDGLQPNKISNNKLLSIIEPNNQQQNQHNSNNINQQQEMKTTKEVSVQCEIIFLDVSGQIIQKELQNNQQAHLSVDIESKALTQQNESDIQGKSPLYYNEQQNDQDAYKTNVSASKQDQSFRKNTFEPEIKSSLSVNQSNTQDSVSKQLQKPGPRHLTSANSQSQKQQSQQPQKEHLANTRDKSASQTNQSNKVETKSGKSSAYVNSNKKAPLAARVGSSKLETNESQRTELPGISKRAASQNQATRKPSLDLSRSDFSDDVQFKLIGLVYNSIMTQPQYLLENDLTLEKCALLKDFIASLRDSIPRPQISSAFDLLADQFYTEQKLNNYNADLIHEFNNVAKQADAFRDFGVQVDLNMNPGQQLDLQLEELEMRRKTFISRNKQVKPQTTALREFDRFYQQVNGMDIYERLYNLSKVLRKRQFERQKYYEQLGFEKYYQKLESELQTSEVYAEKFYLDLTLETDAKENKRGIPMTKGINLAWKIGDSKRQGDTEYVKVKSAK</sequence>
<feature type="compositionally biased region" description="Polar residues" evidence="2">
    <location>
        <begin position="1085"/>
        <end position="1102"/>
    </location>
</feature>
<proteinExistence type="predicted"/>
<evidence type="ECO:0000256" key="1">
    <source>
        <dbReference type="SAM" id="Coils"/>
    </source>
</evidence>
<evidence type="ECO:0000313" key="4">
    <source>
        <dbReference type="EMBL" id="CAL6086510.1"/>
    </source>
</evidence>
<reference evidence="4 5" key="2">
    <citation type="submission" date="2024-07" db="EMBL/GenBank/DDBJ databases">
        <authorList>
            <person name="Akdeniz Z."/>
        </authorList>
    </citation>
    <scope>NUCLEOTIDE SEQUENCE [LARGE SCALE GENOMIC DNA]</scope>
</reference>
<feature type="region of interest" description="Disordered" evidence="2">
    <location>
        <begin position="919"/>
        <end position="961"/>
    </location>
</feature>
<comment type="caution">
    <text evidence="3">The sequence shown here is derived from an EMBL/GenBank/DDBJ whole genome shotgun (WGS) entry which is preliminary data.</text>
</comment>
<feature type="compositionally biased region" description="Polar residues" evidence="2">
    <location>
        <begin position="540"/>
        <end position="557"/>
    </location>
</feature>
<name>A0AA86N507_9EUKA</name>
<feature type="compositionally biased region" description="Polar residues" evidence="2">
    <location>
        <begin position="815"/>
        <end position="836"/>
    </location>
</feature>
<feature type="region of interest" description="Disordered" evidence="2">
    <location>
        <begin position="650"/>
        <end position="705"/>
    </location>
</feature>
<evidence type="ECO:0000256" key="2">
    <source>
        <dbReference type="SAM" id="MobiDB-lite"/>
    </source>
</evidence>
<accession>A0AA86N507</accession>
<feature type="region of interest" description="Disordered" evidence="2">
    <location>
        <begin position="808"/>
        <end position="852"/>
    </location>
</feature>
<feature type="coiled-coil region" evidence="1">
    <location>
        <begin position="186"/>
        <end position="242"/>
    </location>
</feature>
<gene>
    <name evidence="3" type="ORF">HINF_LOCUS548</name>
    <name evidence="4" type="ORF">HINF_LOCUS63200</name>
</gene>
<feature type="compositionally biased region" description="Polar residues" evidence="2">
    <location>
        <begin position="1138"/>
        <end position="1162"/>
    </location>
</feature>
<feature type="compositionally biased region" description="Basic and acidic residues" evidence="2">
    <location>
        <begin position="688"/>
        <end position="697"/>
    </location>
</feature>
<feature type="compositionally biased region" description="Low complexity" evidence="2">
    <location>
        <begin position="1115"/>
        <end position="1125"/>
    </location>
</feature>
<organism evidence="3">
    <name type="scientific">Hexamita inflata</name>
    <dbReference type="NCBI Taxonomy" id="28002"/>
    <lineage>
        <taxon>Eukaryota</taxon>
        <taxon>Metamonada</taxon>
        <taxon>Diplomonadida</taxon>
        <taxon>Hexamitidae</taxon>
        <taxon>Hexamitinae</taxon>
        <taxon>Hexamita</taxon>
    </lineage>
</organism>
<dbReference type="Proteomes" id="UP001642409">
    <property type="component" value="Unassembled WGS sequence"/>
</dbReference>
<dbReference type="EMBL" id="CAXDID020000393">
    <property type="protein sequence ID" value="CAL6086510.1"/>
    <property type="molecule type" value="Genomic_DNA"/>
</dbReference>
<feature type="compositionally biased region" description="Polar residues" evidence="2">
    <location>
        <begin position="1060"/>
        <end position="1071"/>
    </location>
</feature>
<feature type="compositionally biased region" description="Basic and acidic residues" evidence="2">
    <location>
        <begin position="1126"/>
        <end position="1137"/>
    </location>
</feature>
<feature type="compositionally biased region" description="Polar residues" evidence="2">
    <location>
        <begin position="843"/>
        <end position="852"/>
    </location>
</feature>
<keyword evidence="1" id="KW-0175">Coiled coil</keyword>
<feature type="compositionally biased region" description="Basic and acidic residues" evidence="2">
    <location>
        <begin position="1072"/>
        <end position="1083"/>
    </location>
</feature>
<dbReference type="EMBL" id="CATOUU010000008">
    <property type="protein sequence ID" value="CAI9912903.1"/>
    <property type="molecule type" value="Genomic_DNA"/>
</dbReference>
<evidence type="ECO:0000313" key="5">
    <source>
        <dbReference type="Proteomes" id="UP001642409"/>
    </source>
</evidence>
<feature type="region of interest" description="Disordered" evidence="2">
    <location>
        <begin position="540"/>
        <end position="574"/>
    </location>
</feature>
<feature type="region of interest" description="Disordered" evidence="2">
    <location>
        <begin position="600"/>
        <end position="619"/>
    </location>
</feature>
<keyword evidence="5" id="KW-1185">Reference proteome</keyword>
<protein>
    <submittedName>
        <fullName evidence="3">Uncharacterized protein</fullName>
    </submittedName>
</protein>
<feature type="region of interest" description="Disordered" evidence="2">
    <location>
        <begin position="1060"/>
        <end position="1207"/>
    </location>
</feature>
<evidence type="ECO:0000313" key="3">
    <source>
        <dbReference type="EMBL" id="CAI9912903.1"/>
    </source>
</evidence>